<evidence type="ECO:0000313" key="2">
    <source>
        <dbReference type="EMBL" id="CAK1583034.1"/>
    </source>
</evidence>
<comment type="caution">
    <text evidence="2">The sequence shown here is derived from an EMBL/GenBank/DDBJ whole genome shotgun (WGS) entry which is preliminary data.</text>
</comment>
<feature type="transmembrane region" description="Helical" evidence="1">
    <location>
        <begin position="21"/>
        <end position="46"/>
    </location>
</feature>
<dbReference type="EMBL" id="CAVLGL010000046">
    <property type="protein sequence ID" value="CAK1583034.1"/>
    <property type="molecule type" value="Genomic_DNA"/>
</dbReference>
<evidence type="ECO:0000313" key="3">
    <source>
        <dbReference type="Proteomes" id="UP001314205"/>
    </source>
</evidence>
<keyword evidence="1" id="KW-0472">Membrane</keyword>
<dbReference type="Proteomes" id="UP001314205">
    <property type="component" value="Unassembled WGS sequence"/>
</dbReference>
<organism evidence="2 3">
    <name type="scientific">Parnassius mnemosyne</name>
    <name type="common">clouded apollo</name>
    <dbReference type="NCBI Taxonomy" id="213953"/>
    <lineage>
        <taxon>Eukaryota</taxon>
        <taxon>Metazoa</taxon>
        <taxon>Ecdysozoa</taxon>
        <taxon>Arthropoda</taxon>
        <taxon>Hexapoda</taxon>
        <taxon>Insecta</taxon>
        <taxon>Pterygota</taxon>
        <taxon>Neoptera</taxon>
        <taxon>Endopterygota</taxon>
        <taxon>Lepidoptera</taxon>
        <taxon>Glossata</taxon>
        <taxon>Ditrysia</taxon>
        <taxon>Papilionoidea</taxon>
        <taxon>Papilionidae</taxon>
        <taxon>Parnassiinae</taxon>
        <taxon>Parnassini</taxon>
        <taxon>Parnassius</taxon>
        <taxon>Driopa</taxon>
    </lineage>
</organism>
<evidence type="ECO:0000256" key="1">
    <source>
        <dbReference type="SAM" id="Phobius"/>
    </source>
</evidence>
<keyword evidence="1" id="KW-1133">Transmembrane helix</keyword>
<sequence length="159" mass="17604">MWVFENCCFCIDLRTGCFIIAYLQMVGEIIITTMSFLGIGTAQVLINSSDPDNRAIGLALMVVCVITLLFVVVFLAFTIVLLVGLHKNKPGHVKLFLIYSVVFMVFYIVSVIVNIAMTGPPALNIVSSVFYILLDIYFLLVLRSYWVKMGSGNALYGTA</sequence>
<keyword evidence="3" id="KW-1185">Reference proteome</keyword>
<evidence type="ECO:0008006" key="4">
    <source>
        <dbReference type="Google" id="ProtNLM"/>
    </source>
</evidence>
<feature type="transmembrane region" description="Helical" evidence="1">
    <location>
        <begin position="122"/>
        <end position="142"/>
    </location>
</feature>
<keyword evidence="1" id="KW-0812">Transmembrane</keyword>
<reference evidence="2 3" key="1">
    <citation type="submission" date="2023-11" db="EMBL/GenBank/DDBJ databases">
        <authorList>
            <person name="Hedman E."/>
            <person name="Englund M."/>
            <person name="Stromberg M."/>
            <person name="Nyberg Akerstrom W."/>
            <person name="Nylinder S."/>
            <person name="Jareborg N."/>
            <person name="Kallberg Y."/>
            <person name="Kronander E."/>
        </authorList>
    </citation>
    <scope>NUCLEOTIDE SEQUENCE [LARGE SCALE GENOMIC DNA]</scope>
</reference>
<proteinExistence type="predicted"/>
<gene>
    <name evidence="2" type="ORF">PARMNEM_LOCUS4484</name>
</gene>
<protein>
    <recommendedName>
        <fullName evidence="4">MARVEL domain-containing protein</fullName>
    </recommendedName>
</protein>
<feature type="transmembrane region" description="Helical" evidence="1">
    <location>
        <begin position="58"/>
        <end position="83"/>
    </location>
</feature>
<name>A0AAV1KKF7_9NEOP</name>
<accession>A0AAV1KKF7</accession>
<feature type="transmembrane region" description="Helical" evidence="1">
    <location>
        <begin position="95"/>
        <end position="116"/>
    </location>
</feature>
<dbReference type="AlphaFoldDB" id="A0AAV1KKF7"/>